<dbReference type="Proteomes" id="UP000032250">
    <property type="component" value="Unassembled WGS sequence"/>
</dbReference>
<proteinExistence type="predicted"/>
<dbReference type="AlphaFoldDB" id="A0A0D1BXA4"/>
<dbReference type="HOGENOM" id="CLU_3078316_0_0_9"/>
<comment type="caution">
    <text evidence="1">The sequence shown here is derived from an EMBL/GenBank/DDBJ whole genome shotgun (WGS) entry which is preliminary data.</text>
</comment>
<reference evidence="1 2" key="1">
    <citation type="submission" date="2014-06" db="EMBL/GenBank/DDBJ databases">
        <title>Genome characterization of distinct group I Clostridium botulinum lineages.</title>
        <authorList>
            <person name="Giordani F."/>
            <person name="Anselmo A."/>
            <person name="Fillo S."/>
            <person name="Palozzi A.M."/>
            <person name="Fortunato A."/>
            <person name="Gentile B."/>
            <person name="Ciammaruconi A."/>
            <person name="Anniballi F."/>
            <person name="De Medici D."/>
            <person name="Lista F."/>
        </authorList>
    </citation>
    <scope>NUCLEOTIDE SEQUENCE [LARGE SCALE GENOMIC DNA]</scope>
    <source>
        <strain evidence="1 2">B2 450</strain>
    </source>
</reference>
<dbReference type="PATRIC" id="fig|1379739.3.peg.2451"/>
<organism evidence="1 2">
    <name type="scientific">Clostridium botulinum B2 450</name>
    <dbReference type="NCBI Taxonomy" id="1379739"/>
    <lineage>
        <taxon>Bacteria</taxon>
        <taxon>Bacillati</taxon>
        <taxon>Bacillota</taxon>
        <taxon>Clostridia</taxon>
        <taxon>Eubacteriales</taxon>
        <taxon>Clostridiaceae</taxon>
        <taxon>Clostridium</taxon>
    </lineage>
</organism>
<gene>
    <name evidence="1" type="ORF">N495_10425</name>
</gene>
<protein>
    <submittedName>
        <fullName evidence="1">Uncharacterized protein</fullName>
    </submittedName>
</protein>
<sequence length="42" mass="5239">MWKHINRAKYSGKYIPKGNMWSEFVFRRRVCEKVQQQDLYCN</sequence>
<evidence type="ECO:0000313" key="2">
    <source>
        <dbReference type="Proteomes" id="UP000032250"/>
    </source>
</evidence>
<accession>A0A0D1BXA4</accession>
<evidence type="ECO:0000313" key="1">
    <source>
        <dbReference type="EMBL" id="KIS24995.1"/>
    </source>
</evidence>
<name>A0A0D1BXA4_CLOBO</name>
<dbReference type="EMBL" id="JXSU01000007">
    <property type="protein sequence ID" value="KIS24995.1"/>
    <property type="molecule type" value="Genomic_DNA"/>
</dbReference>